<feature type="transmembrane region" description="Helical" evidence="8">
    <location>
        <begin position="359"/>
        <end position="382"/>
    </location>
</feature>
<evidence type="ECO:0000256" key="7">
    <source>
        <dbReference type="SAM" id="MobiDB-lite"/>
    </source>
</evidence>
<dbReference type="InterPro" id="IPR046341">
    <property type="entry name" value="SET_dom_sf"/>
</dbReference>
<organism evidence="10 11">
    <name type="scientific">Aspergillus sydowii CBS 593.65</name>
    <dbReference type="NCBI Taxonomy" id="1036612"/>
    <lineage>
        <taxon>Eukaryota</taxon>
        <taxon>Fungi</taxon>
        <taxon>Dikarya</taxon>
        <taxon>Ascomycota</taxon>
        <taxon>Pezizomycotina</taxon>
        <taxon>Eurotiomycetes</taxon>
        <taxon>Eurotiomycetidae</taxon>
        <taxon>Eurotiales</taxon>
        <taxon>Aspergillaceae</taxon>
        <taxon>Aspergillus</taxon>
        <taxon>Aspergillus subgen. Nidulantes</taxon>
    </lineage>
</organism>
<feature type="compositionally biased region" description="Basic and acidic residues" evidence="7">
    <location>
        <begin position="1147"/>
        <end position="1158"/>
    </location>
</feature>
<dbReference type="InterPro" id="IPR001214">
    <property type="entry name" value="SET_dom"/>
</dbReference>
<reference evidence="11" key="1">
    <citation type="journal article" date="2017" name="Genome Biol.">
        <title>Comparative genomics reveals high biological diversity and specific adaptations in the industrially and medically important fungal genus Aspergillus.</title>
        <authorList>
            <person name="de Vries R.P."/>
            <person name="Riley R."/>
            <person name="Wiebenga A."/>
            <person name="Aguilar-Osorio G."/>
            <person name="Amillis S."/>
            <person name="Uchima C.A."/>
            <person name="Anderluh G."/>
            <person name="Asadollahi M."/>
            <person name="Askin M."/>
            <person name="Barry K."/>
            <person name="Battaglia E."/>
            <person name="Bayram O."/>
            <person name="Benocci T."/>
            <person name="Braus-Stromeyer S.A."/>
            <person name="Caldana C."/>
            <person name="Canovas D."/>
            <person name="Cerqueira G.C."/>
            <person name="Chen F."/>
            <person name="Chen W."/>
            <person name="Choi C."/>
            <person name="Clum A."/>
            <person name="Dos Santos R.A."/>
            <person name="Damasio A.R."/>
            <person name="Diallinas G."/>
            <person name="Emri T."/>
            <person name="Fekete E."/>
            <person name="Flipphi M."/>
            <person name="Freyberg S."/>
            <person name="Gallo A."/>
            <person name="Gournas C."/>
            <person name="Habgood R."/>
            <person name="Hainaut M."/>
            <person name="Harispe M.L."/>
            <person name="Henrissat B."/>
            <person name="Hilden K.S."/>
            <person name="Hope R."/>
            <person name="Hossain A."/>
            <person name="Karabika E."/>
            <person name="Karaffa L."/>
            <person name="Karanyi Z."/>
            <person name="Krasevec N."/>
            <person name="Kuo A."/>
            <person name="Kusch H."/>
            <person name="LaButti K."/>
            <person name="Lagendijk E.L."/>
            <person name="Lapidus A."/>
            <person name="Levasseur A."/>
            <person name="Lindquist E."/>
            <person name="Lipzen A."/>
            <person name="Logrieco A.F."/>
            <person name="MacCabe A."/>
            <person name="Maekelae M.R."/>
            <person name="Malavazi I."/>
            <person name="Melin P."/>
            <person name="Meyer V."/>
            <person name="Mielnichuk N."/>
            <person name="Miskei M."/>
            <person name="Molnar A.P."/>
            <person name="Mule G."/>
            <person name="Ngan C.Y."/>
            <person name="Orejas M."/>
            <person name="Orosz E."/>
            <person name="Ouedraogo J.P."/>
            <person name="Overkamp K.M."/>
            <person name="Park H.-S."/>
            <person name="Perrone G."/>
            <person name="Piumi F."/>
            <person name="Punt P.J."/>
            <person name="Ram A.F."/>
            <person name="Ramon A."/>
            <person name="Rauscher S."/>
            <person name="Record E."/>
            <person name="Riano-Pachon D.M."/>
            <person name="Robert V."/>
            <person name="Roehrig J."/>
            <person name="Ruller R."/>
            <person name="Salamov A."/>
            <person name="Salih N.S."/>
            <person name="Samson R.A."/>
            <person name="Sandor E."/>
            <person name="Sanguinetti M."/>
            <person name="Schuetze T."/>
            <person name="Sepcic K."/>
            <person name="Shelest E."/>
            <person name="Sherlock G."/>
            <person name="Sophianopoulou V."/>
            <person name="Squina F.M."/>
            <person name="Sun H."/>
            <person name="Susca A."/>
            <person name="Todd R.B."/>
            <person name="Tsang A."/>
            <person name="Unkles S.E."/>
            <person name="van de Wiele N."/>
            <person name="van Rossen-Uffink D."/>
            <person name="Oliveira J.V."/>
            <person name="Vesth T.C."/>
            <person name="Visser J."/>
            <person name="Yu J.-H."/>
            <person name="Zhou M."/>
            <person name="Andersen M.R."/>
            <person name="Archer D.B."/>
            <person name="Baker S.E."/>
            <person name="Benoit I."/>
            <person name="Brakhage A.A."/>
            <person name="Braus G.H."/>
            <person name="Fischer R."/>
            <person name="Frisvad J.C."/>
            <person name="Goldman G.H."/>
            <person name="Houbraken J."/>
            <person name="Oakley B."/>
            <person name="Pocsi I."/>
            <person name="Scazzocchio C."/>
            <person name="Seiboth B."/>
            <person name="vanKuyk P.A."/>
            <person name="Wortman J."/>
            <person name="Dyer P.S."/>
            <person name="Grigoriev I.V."/>
        </authorList>
    </citation>
    <scope>NUCLEOTIDE SEQUENCE [LARGE SCALE GENOMIC DNA]</scope>
    <source>
        <strain evidence="11">CBS 593.65</strain>
    </source>
</reference>
<dbReference type="PROSITE" id="PS50280">
    <property type="entry name" value="SET"/>
    <property type="match status" value="1"/>
</dbReference>
<comment type="subcellular location">
    <subcellularLocation>
        <location evidence="1">Membrane</location>
        <topology evidence="1">Multi-pass membrane protein</topology>
    </subcellularLocation>
</comment>
<evidence type="ECO:0000256" key="4">
    <source>
        <dbReference type="ARBA" id="ARBA00022970"/>
    </source>
</evidence>
<evidence type="ECO:0000313" key="10">
    <source>
        <dbReference type="EMBL" id="OJJ58498.1"/>
    </source>
</evidence>
<feature type="compositionally biased region" description="Polar residues" evidence="7">
    <location>
        <begin position="1110"/>
        <end position="1123"/>
    </location>
</feature>
<feature type="compositionally biased region" description="Low complexity" evidence="7">
    <location>
        <begin position="1044"/>
        <end position="1053"/>
    </location>
</feature>
<feature type="compositionally biased region" description="Polar residues" evidence="7">
    <location>
        <begin position="1161"/>
        <end position="1174"/>
    </location>
</feature>
<sequence>MTVVPTLGTGVFVGTGQALAAGGPAPLIFSYVFISALVYCVTTAIAEISTHSLTRNGAMITHAYHYTSNHIGFSICYLRWIALAVLVPFEVTTAMVNLALWEPGSSIALRMGAVIAVIFFFNMLPDKIFRRSQAFFTSLKFITTIGLIIVSFYLAIRASQPDAMVGGFEYWNQPGPFNEFLLRGDLGRFLGLLYCILCSTITFAFIPELTVQRAEERDSEPGNNIFRSTRNSNLVMFVLYAVGALATTVMSSHDNQSLTNSGTGAGLSPYVVGVNDSGIHFLPAVATGLIFLSSVASGRSFLHLSSRMLSSMAETGHAPAMFMFRNRWNVPYLSVGITAGFTWLAYLCLATSSSAVYNYLMFFITTSAYLSWICSCISYIQFRRVVQKAAILPLHRSFVQPFGTWFALITSVILTLLNLVQITVAPRSHFNPRNAIPGFVATGLFGLMYGVAITHPTTEPFPVTAPLNSPIVNGAVSDSAQPDEEEPYTIKCICAFEDDDGNTVFCEGCETWQHIECYYHGRTVPEVHNCVDCEPRHLDGRRATERQKRLREQSDGGDRKAKRSGAKSHKKKVREHGDQVNGFHHRSESTSRDQPPPKKTKAGHRASHSVSSLSGIPVLSSDGRKRTAASMSPTKSSGPSIPLYSNEFLHLYDQDHGHADIDGNLFVNLTLAADLASWLKDPVSLAQAANGRAAEEIFTRSGAALNRSHWPSLSLESITDSNTEIDGKHPTWKLLKTQNGVNKDEIVGEITGKIGLLRDYSLDPSNRWQELRHPEPFVFFHPQLPIYIDSRQEGSILRYARRSCRPNVTMKTYITNDVEYHFCFVAKEDIAPDSEITATWYLDAQLFGPTNDLVKQEPGDSVQEMAAICISNVLANFGGCACIPPHNCLLSNLDRRRHPKLTDGSVKQAHAKRRKAKSKSTVSPPASNSRAGSETIKNLEEEDQADSRSASDSTRGQTRSRDPTPTLQTPTEGFAFGDSELSARERRKIAAAEKKFQQLEQDQQTSHKRRKRVSGQSTQTPGPGAFERISHSPPLSAGGRGSPRKPSGPSTPSMRYPALQSQYVDSAVQAELDTTNGMIPSPPSSKRPSFIPLTQRLLKRCHSDRIRLENTGQQQPVSPQSVKTVHERLSNPPAVATPTATTPSVSGEKEDVEMRDPESPTGASSARSQTSVDISPSHGRGQGKSFPIPSPWPSSAAHIARIPARKATSPRADLHVPLPSATVPSLPSATSPSSAKSSAVSSPSTLEPLSQHPATATLPGAGVTAPSPVKKKLSLGDYLSRRGSLKTPTTEKTQAQATAMPPPTPPAQPSERRDGLTMADSAHPEINSTAQFGNPTTSDIAMKDVPGSTQTAHSPPVS</sequence>
<dbReference type="Pfam" id="PF00856">
    <property type="entry name" value="SET"/>
    <property type="match status" value="1"/>
</dbReference>
<feature type="transmembrane region" description="Helical" evidence="8">
    <location>
        <begin position="279"/>
        <end position="302"/>
    </location>
</feature>
<feature type="transmembrane region" description="Helical" evidence="8">
    <location>
        <begin position="189"/>
        <end position="211"/>
    </location>
</feature>
<feature type="domain" description="SET" evidence="9">
    <location>
        <begin position="711"/>
        <end position="841"/>
    </location>
</feature>
<dbReference type="OrthoDB" id="1928087at2759"/>
<evidence type="ECO:0000256" key="2">
    <source>
        <dbReference type="ARBA" id="ARBA00022448"/>
    </source>
</evidence>
<keyword evidence="6 8" id="KW-0472">Membrane</keyword>
<dbReference type="InterPro" id="IPR004841">
    <property type="entry name" value="AA-permease/SLC12A_dom"/>
</dbReference>
<feature type="transmembrane region" description="Helical" evidence="8">
    <location>
        <begin position="402"/>
        <end position="424"/>
    </location>
</feature>
<feature type="compositionally biased region" description="Polar residues" evidence="7">
    <location>
        <begin position="1347"/>
        <end position="1358"/>
    </location>
</feature>
<name>A0A1L9TGE5_9EURO</name>
<feature type="transmembrane region" description="Helical" evidence="8">
    <location>
        <begin position="330"/>
        <end position="353"/>
    </location>
</feature>
<dbReference type="GeneID" id="63765503"/>
<evidence type="ECO:0000256" key="1">
    <source>
        <dbReference type="ARBA" id="ARBA00004141"/>
    </source>
</evidence>
<feature type="transmembrane region" description="Helical" evidence="8">
    <location>
        <begin position="28"/>
        <end position="46"/>
    </location>
</feature>
<dbReference type="VEuPathDB" id="FungiDB:ASPSYDRAFT_57796"/>
<feature type="region of interest" description="Disordered" evidence="7">
    <location>
        <begin position="900"/>
        <end position="980"/>
    </location>
</feature>
<evidence type="ECO:0000256" key="3">
    <source>
        <dbReference type="ARBA" id="ARBA00022692"/>
    </source>
</evidence>
<dbReference type="GO" id="GO:0015171">
    <property type="term" value="F:amino acid transmembrane transporter activity"/>
    <property type="evidence" value="ECO:0007669"/>
    <property type="project" value="TreeGrafter"/>
</dbReference>
<evidence type="ECO:0000256" key="8">
    <source>
        <dbReference type="SAM" id="Phobius"/>
    </source>
</evidence>
<dbReference type="PROSITE" id="PS00218">
    <property type="entry name" value="AMINO_ACID_PERMEASE_1"/>
    <property type="match status" value="1"/>
</dbReference>
<feature type="compositionally biased region" description="Basic and acidic residues" evidence="7">
    <location>
        <begin position="542"/>
        <end position="559"/>
    </location>
</feature>
<feature type="compositionally biased region" description="Polar residues" evidence="7">
    <location>
        <begin position="629"/>
        <end position="639"/>
    </location>
</feature>
<feature type="region of interest" description="Disordered" evidence="7">
    <location>
        <begin position="542"/>
        <end position="639"/>
    </location>
</feature>
<feature type="compositionally biased region" description="Basic residues" evidence="7">
    <location>
        <begin position="598"/>
        <end position="607"/>
    </location>
</feature>
<dbReference type="EMBL" id="KV878586">
    <property type="protein sequence ID" value="OJJ58498.1"/>
    <property type="molecule type" value="Genomic_DNA"/>
</dbReference>
<feature type="transmembrane region" description="Helical" evidence="8">
    <location>
        <begin position="232"/>
        <end position="251"/>
    </location>
</feature>
<keyword evidence="2" id="KW-0813">Transport</keyword>
<dbReference type="Gene3D" id="3.30.40.10">
    <property type="entry name" value="Zinc/RING finger domain, C3HC4 (zinc finger)"/>
    <property type="match status" value="1"/>
</dbReference>
<gene>
    <name evidence="10" type="ORF">ASPSYDRAFT_57796</name>
</gene>
<feature type="compositionally biased region" description="Basic residues" evidence="7">
    <location>
        <begin position="560"/>
        <end position="574"/>
    </location>
</feature>
<dbReference type="Gene3D" id="1.20.1740.10">
    <property type="entry name" value="Amino acid/polyamine transporter I"/>
    <property type="match status" value="1"/>
</dbReference>
<dbReference type="STRING" id="1036612.A0A1L9TGE5"/>
<evidence type="ECO:0000313" key="11">
    <source>
        <dbReference type="Proteomes" id="UP000184356"/>
    </source>
</evidence>
<feature type="compositionally biased region" description="Basic residues" evidence="7">
    <location>
        <begin position="909"/>
        <end position="918"/>
    </location>
</feature>
<feature type="transmembrane region" description="Helical" evidence="8">
    <location>
        <begin position="107"/>
        <end position="124"/>
    </location>
</feature>
<feature type="region of interest" description="Disordered" evidence="7">
    <location>
        <begin position="995"/>
        <end position="1358"/>
    </location>
</feature>
<dbReference type="InterPro" id="IPR004840">
    <property type="entry name" value="Amino_acid_permease_CS"/>
</dbReference>
<evidence type="ECO:0000256" key="5">
    <source>
        <dbReference type="ARBA" id="ARBA00022989"/>
    </source>
</evidence>
<dbReference type="PANTHER" id="PTHR43341">
    <property type="entry name" value="AMINO ACID PERMEASE"/>
    <property type="match status" value="1"/>
</dbReference>
<keyword evidence="11" id="KW-1185">Reference proteome</keyword>
<keyword evidence="5 8" id="KW-1133">Transmembrane helix</keyword>
<keyword evidence="3 8" id="KW-0812">Transmembrane</keyword>
<dbReference type="GO" id="GO:0016020">
    <property type="term" value="C:membrane"/>
    <property type="evidence" value="ECO:0007669"/>
    <property type="project" value="UniProtKB-SubCell"/>
</dbReference>
<feature type="compositionally biased region" description="Polar residues" evidence="7">
    <location>
        <begin position="947"/>
        <end position="971"/>
    </location>
</feature>
<feature type="transmembrane region" description="Helical" evidence="8">
    <location>
        <begin position="80"/>
        <end position="101"/>
    </location>
</feature>
<accession>A0A1L9TGE5</accession>
<dbReference type="Proteomes" id="UP000184356">
    <property type="component" value="Unassembled WGS sequence"/>
</dbReference>
<dbReference type="Gene3D" id="2.170.270.10">
    <property type="entry name" value="SET domain"/>
    <property type="match status" value="1"/>
</dbReference>
<evidence type="ECO:0000259" key="9">
    <source>
        <dbReference type="PROSITE" id="PS50280"/>
    </source>
</evidence>
<dbReference type="Pfam" id="PF00324">
    <property type="entry name" value="AA_permease"/>
    <property type="match status" value="1"/>
</dbReference>
<feature type="compositionally biased region" description="Polar residues" evidence="7">
    <location>
        <begin position="921"/>
        <end position="936"/>
    </location>
</feature>
<evidence type="ECO:0000256" key="6">
    <source>
        <dbReference type="ARBA" id="ARBA00023136"/>
    </source>
</evidence>
<feature type="compositionally biased region" description="Low complexity" evidence="7">
    <location>
        <begin position="1216"/>
        <end position="1246"/>
    </location>
</feature>
<feature type="transmembrane region" description="Helical" evidence="8">
    <location>
        <begin position="136"/>
        <end position="156"/>
    </location>
</feature>
<dbReference type="SUPFAM" id="SSF57903">
    <property type="entry name" value="FYVE/PHD zinc finger"/>
    <property type="match status" value="1"/>
</dbReference>
<dbReference type="PANTHER" id="PTHR43341:SF34">
    <property type="entry name" value="TRANSPORTER, PUTATIVE (EUROFUNG)-RELATED"/>
    <property type="match status" value="1"/>
</dbReference>
<dbReference type="InterPro" id="IPR013083">
    <property type="entry name" value="Znf_RING/FYVE/PHD"/>
</dbReference>
<feature type="compositionally biased region" description="Polar residues" evidence="7">
    <location>
        <begin position="1326"/>
        <end position="1339"/>
    </location>
</feature>
<proteinExistence type="predicted"/>
<dbReference type="SUPFAM" id="SSF82199">
    <property type="entry name" value="SET domain"/>
    <property type="match status" value="1"/>
</dbReference>
<protein>
    <recommendedName>
        <fullName evidence="9">SET domain-containing protein</fullName>
    </recommendedName>
</protein>
<feature type="compositionally biased region" description="Low complexity" evidence="7">
    <location>
        <begin position="1132"/>
        <end position="1146"/>
    </location>
</feature>
<dbReference type="InterPro" id="IPR011011">
    <property type="entry name" value="Znf_FYVE_PHD"/>
</dbReference>
<keyword evidence="4" id="KW-0029">Amino-acid transport</keyword>
<dbReference type="RefSeq" id="XP_040702304.1">
    <property type="nucleotide sequence ID" value="XM_040849430.1"/>
</dbReference>
<dbReference type="SMART" id="SM00317">
    <property type="entry name" value="SET"/>
    <property type="match status" value="1"/>
</dbReference>
<dbReference type="InterPro" id="IPR050524">
    <property type="entry name" value="APC_YAT"/>
</dbReference>